<dbReference type="Proteomes" id="UP001501470">
    <property type="component" value="Unassembled WGS sequence"/>
</dbReference>
<dbReference type="Gene3D" id="1.10.287.130">
    <property type="match status" value="1"/>
</dbReference>
<dbReference type="InterPro" id="IPR003661">
    <property type="entry name" value="HisK_dim/P_dom"/>
</dbReference>
<keyword evidence="6" id="KW-0418">Kinase</keyword>
<dbReference type="InterPro" id="IPR013767">
    <property type="entry name" value="PAS_fold"/>
</dbReference>
<feature type="domain" description="PAS" evidence="10">
    <location>
        <begin position="248"/>
        <end position="283"/>
    </location>
</feature>
<evidence type="ECO:0000256" key="5">
    <source>
        <dbReference type="ARBA" id="ARBA00022679"/>
    </source>
</evidence>
<dbReference type="PRINTS" id="PR00344">
    <property type="entry name" value="BCTRLSENSOR"/>
</dbReference>
<dbReference type="SMART" id="SM00091">
    <property type="entry name" value="PAS"/>
    <property type="match status" value="2"/>
</dbReference>
<evidence type="ECO:0000256" key="7">
    <source>
        <dbReference type="ARBA" id="ARBA00023012"/>
    </source>
</evidence>
<evidence type="ECO:0000256" key="1">
    <source>
        <dbReference type="ARBA" id="ARBA00000085"/>
    </source>
</evidence>
<dbReference type="CDD" id="cd00082">
    <property type="entry name" value="HisKA"/>
    <property type="match status" value="1"/>
</dbReference>
<dbReference type="CDD" id="cd00130">
    <property type="entry name" value="PAS"/>
    <property type="match status" value="2"/>
</dbReference>
<dbReference type="SMART" id="SM00388">
    <property type="entry name" value="HisKA"/>
    <property type="match status" value="1"/>
</dbReference>
<dbReference type="InterPro" id="IPR036890">
    <property type="entry name" value="HATPase_C_sf"/>
</dbReference>
<dbReference type="SUPFAM" id="SSF55785">
    <property type="entry name" value="PYP-like sensor domain (PAS domain)"/>
    <property type="match status" value="2"/>
</dbReference>
<proteinExistence type="predicted"/>
<comment type="catalytic activity">
    <reaction evidence="1">
        <text>ATP + protein L-histidine = ADP + protein N-phospho-L-histidine.</text>
        <dbReference type="EC" id="2.7.13.3"/>
    </reaction>
</comment>
<comment type="caution">
    <text evidence="11">The sequence shown here is derived from an EMBL/GenBank/DDBJ whole genome shotgun (WGS) entry which is preliminary data.</text>
</comment>
<dbReference type="CDD" id="cd00075">
    <property type="entry name" value="HATPase"/>
    <property type="match status" value="1"/>
</dbReference>
<gene>
    <name evidence="11" type="ORF">GCM10009827_098680</name>
</gene>
<feature type="domain" description="Histidine kinase" evidence="9">
    <location>
        <begin position="417"/>
        <end position="639"/>
    </location>
</feature>
<evidence type="ECO:0000256" key="6">
    <source>
        <dbReference type="ARBA" id="ARBA00022777"/>
    </source>
</evidence>
<dbReference type="PROSITE" id="PS50109">
    <property type="entry name" value="HIS_KIN"/>
    <property type="match status" value="1"/>
</dbReference>
<dbReference type="SMART" id="SM00387">
    <property type="entry name" value="HATPase_c"/>
    <property type="match status" value="1"/>
</dbReference>
<dbReference type="Pfam" id="PF00989">
    <property type="entry name" value="PAS"/>
    <property type="match status" value="1"/>
</dbReference>
<evidence type="ECO:0000256" key="2">
    <source>
        <dbReference type="ARBA" id="ARBA00004236"/>
    </source>
</evidence>
<evidence type="ECO:0000256" key="8">
    <source>
        <dbReference type="SAM" id="Coils"/>
    </source>
</evidence>
<dbReference type="InterPro" id="IPR003594">
    <property type="entry name" value="HATPase_dom"/>
</dbReference>
<keyword evidence="8" id="KW-0175">Coiled coil</keyword>
<dbReference type="SUPFAM" id="SSF55874">
    <property type="entry name" value="ATPase domain of HSP90 chaperone/DNA topoisomerase II/histidine kinase"/>
    <property type="match status" value="1"/>
</dbReference>
<evidence type="ECO:0000256" key="3">
    <source>
        <dbReference type="ARBA" id="ARBA00012438"/>
    </source>
</evidence>
<dbReference type="Gene3D" id="3.30.565.10">
    <property type="entry name" value="Histidine kinase-like ATPase, C-terminal domain"/>
    <property type="match status" value="1"/>
</dbReference>
<feature type="coiled-coil region" evidence="8">
    <location>
        <begin position="380"/>
        <end position="407"/>
    </location>
</feature>
<evidence type="ECO:0000259" key="10">
    <source>
        <dbReference type="PROSITE" id="PS50112"/>
    </source>
</evidence>
<reference evidence="12" key="1">
    <citation type="journal article" date="2019" name="Int. J. Syst. Evol. Microbiol.">
        <title>The Global Catalogue of Microorganisms (GCM) 10K type strain sequencing project: providing services to taxonomists for standard genome sequencing and annotation.</title>
        <authorList>
            <consortium name="The Broad Institute Genomics Platform"/>
            <consortium name="The Broad Institute Genome Sequencing Center for Infectious Disease"/>
            <person name="Wu L."/>
            <person name="Ma J."/>
        </authorList>
    </citation>
    <scope>NUCLEOTIDE SEQUENCE [LARGE SCALE GENOMIC DNA]</scope>
    <source>
        <strain evidence="12">JCM 15933</strain>
    </source>
</reference>
<organism evidence="11 12">
    <name type="scientific">Dactylosporangium maewongense</name>
    <dbReference type="NCBI Taxonomy" id="634393"/>
    <lineage>
        <taxon>Bacteria</taxon>
        <taxon>Bacillati</taxon>
        <taxon>Actinomycetota</taxon>
        <taxon>Actinomycetes</taxon>
        <taxon>Micromonosporales</taxon>
        <taxon>Micromonosporaceae</taxon>
        <taxon>Dactylosporangium</taxon>
    </lineage>
</organism>
<dbReference type="InterPro" id="IPR004358">
    <property type="entry name" value="Sig_transdc_His_kin-like_C"/>
</dbReference>
<dbReference type="EMBL" id="BAAAQD010000030">
    <property type="protein sequence ID" value="GAA1561555.1"/>
    <property type="molecule type" value="Genomic_DNA"/>
</dbReference>
<dbReference type="InterPro" id="IPR005467">
    <property type="entry name" value="His_kinase_dom"/>
</dbReference>
<comment type="subcellular location">
    <subcellularLocation>
        <location evidence="2">Cell membrane</location>
    </subcellularLocation>
</comment>
<dbReference type="Pfam" id="PF02518">
    <property type="entry name" value="HATPase_c"/>
    <property type="match status" value="1"/>
</dbReference>
<keyword evidence="5" id="KW-0808">Transferase</keyword>
<keyword evidence="12" id="KW-1185">Reference proteome</keyword>
<dbReference type="PROSITE" id="PS50112">
    <property type="entry name" value="PAS"/>
    <property type="match status" value="1"/>
</dbReference>
<protein>
    <recommendedName>
        <fullName evidence="3">histidine kinase</fullName>
        <ecNumber evidence="3">2.7.13.3</ecNumber>
    </recommendedName>
</protein>
<dbReference type="Pfam" id="PF13188">
    <property type="entry name" value="PAS_8"/>
    <property type="match status" value="1"/>
</dbReference>
<dbReference type="InterPro" id="IPR035965">
    <property type="entry name" value="PAS-like_dom_sf"/>
</dbReference>
<evidence type="ECO:0000313" key="11">
    <source>
        <dbReference type="EMBL" id="GAA1561555.1"/>
    </source>
</evidence>
<keyword evidence="4" id="KW-0597">Phosphoprotein</keyword>
<dbReference type="PANTHER" id="PTHR43711">
    <property type="entry name" value="TWO-COMPONENT HISTIDINE KINASE"/>
    <property type="match status" value="1"/>
</dbReference>
<dbReference type="Gene3D" id="3.30.450.20">
    <property type="entry name" value="PAS domain"/>
    <property type="match status" value="2"/>
</dbReference>
<name>A0ABP4NJ75_9ACTN</name>
<keyword evidence="7" id="KW-0902">Two-component regulatory system</keyword>
<dbReference type="PANTHER" id="PTHR43711:SF1">
    <property type="entry name" value="HISTIDINE KINASE 1"/>
    <property type="match status" value="1"/>
</dbReference>
<sequence length="644" mass="68781">MRGETDRLVDTGLIEGAVVDLVVRAANATTVVDAQRLVAELRGFSGVRSAEIVAALTPVVGELDLLERLPVGPAQWGQELRVEFSAAPARTELLAAAAEIAAAADRALVQPCRAVPPPPMLGSPLAWAITTGARAMILTVDPARGWSALSDSFGTVLGHDRHRPPDYRLVDLIHPDDRPAAVAMFLTCCAGHHPSGTTDLRLCTAAGRWRVIEVAARTFVDDAQVGAVVFFGIDVTRQRETERTAAVERQRLARLVETMDDGLLLLDEQGRVRLANLAAHRLLDTGMVGPGASRSDLTEDDPLDWAAVIGRAVERVGRDSARIQRLREAFILRRAIVGEEIPFDDGRVLEIDLVPVAGPGETDSGTLVHLRDVTARVAVHRGLEERSRGLEERSRGLEERNRALIEATALNNEFVATVSHELRGPLSSVVAFAHLLGDVTTGDLSEDQRTYLDVIDRNANRLLRLIEDLLLLSRLEARTLQLRPMPTRLPELLAVAVAERTPAALAAGLELVLECEDGPEMICDDTRVHQVVDNLVSNAVKFTPSGGRVTVRAGPDGDGWTVAVADSGVGIPAADLPRLFSAFFRGSNVAAAVGRQVMPGTGLGLVVSRAIVELHGGGISVASTEGVGTTVTLSLPSRPARNGG</sequence>
<dbReference type="InterPro" id="IPR050736">
    <property type="entry name" value="Sensor_HK_Regulatory"/>
</dbReference>
<accession>A0ABP4NJ75</accession>
<dbReference type="InterPro" id="IPR000014">
    <property type="entry name" value="PAS"/>
</dbReference>
<evidence type="ECO:0000259" key="9">
    <source>
        <dbReference type="PROSITE" id="PS50109"/>
    </source>
</evidence>
<dbReference type="EC" id="2.7.13.3" evidence="3"/>
<dbReference type="Pfam" id="PF00512">
    <property type="entry name" value="HisKA"/>
    <property type="match status" value="1"/>
</dbReference>
<evidence type="ECO:0000313" key="12">
    <source>
        <dbReference type="Proteomes" id="UP001501470"/>
    </source>
</evidence>
<dbReference type="SUPFAM" id="SSF47384">
    <property type="entry name" value="Homodimeric domain of signal transducing histidine kinase"/>
    <property type="match status" value="1"/>
</dbReference>
<evidence type="ECO:0000256" key="4">
    <source>
        <dbReference type="ARBA" id="ARBA00022553"/>
    </source>
</evidence>
<dbReference type="InterPro" id="IPR036097">
    <property type="entry name" value="HisK_dim/P_sf"/>
</dbReference>